<accession>A0A7M2YWC9</accession>
<dbReference type="InterPro" id="IPR036291">
    <property type="entry name" value="NAD(P)-bd_dom_sf"/>
</dbReference>
<keyword evidence="2" id="KW-0560">Oxidoreductase</keyword>
<dbReference type="FunFam" id="3.40.50.720:FF:000084">
    <property type="entry name" value="Short-chain dehydrogenase reductase"/>
    <property type="match status" value="1"/>
</dbReference>
<dbReference type="Proteomes" id="UP000254134">
    <property type="component" value="Unassembled WGS sequence"/>
</dbReference>
<protein>
    <submittedName>
        <fullName evidence="3">Short-chain alcohol-related dehydrogenase</fullName>
    </submittedName>
</protein>
<keyword evidence="4" id="KW-1185">Reference proteome</keyword>
<comment type="similarity">
    <text evidence="1">Belongs to the short-chain dehydrogenases/reductases (SDR) family.</text>
</comment>
<dbReference type="AlphaFoldDB" id="A0A7M2YWC9"/>
<dbReference type="OrthoDB" id="286404at2"/>
<comment type="caution">
    <text evidence="3">The sequence shown here is derived from an EMBL/GenBank/DDBJ whole genome shotgun (WGS) entry which is preliminary data.</text>
</comment>
<dbReference type="Gene3D" id="3.40.50.720">
    <property type="entry name" value="NAD(P)-binding Rossmann-like Domain"/>
    <property type="match status" value="1"/>
</dbReference>
<reference evidence="3 4" key="1">
    <citation type="submission" date="2018-07" db="EMBL/GenBank/DDBJ databases">
        <title>High-quality-draft genome sequence of Gaiella occulta.</title>
        <authorList>
            <person name="Severino R."/>
            <person name="Froufe H.J.C."/>
            <person name="Rainey F.A."/>
            <person name="Barroso C."/>
            <person name="Albuquerque L."/>
            <person name="Lobo-Da-Cunha A."/>
            <person name="Da Costa M.S."/>
            <person name="Egas C."/>
        </authorList>
    </citation>
    <scope>NUCLEOTIDE SEQUENCE [LARGE SCALE GENOMIC DNA]</scope>
    <source>
        <strain evidence="3 4">F2-233</strain>
    </source>
</reference>
<dbReference type="EMBL" id="QQZY01000004">
    <property type="protein sequence ID" value="RDI74386.1"/>
    <property type="molecule type" value="Genomic_DNA"/>
</dbReference>
<evidence type="ECO:0000313" key="3">
    <source>
        <dbReference type="EMBL" id="RDI74386.1"/>
    </source>
</evidence>
<dbReference type="InterPro" id="IPR002347">
    <property type="entry name" value="SDR_fam"/>
</dbReference>
<gene>
    <name evidence="3" type="ORF">Gocc_1962</name>
</gene>
<name>A0A7M2YWC9_9ACTN</name>
<dbReference type="InterPro" id="IPR020904">
    <property type="entry name" value="Sc_DH/Rdtase_CS"/>
</dbReference>
<proteinExistence type="inferred from homology"/>
<dbReference type="PROSITE" id="PS00061">
    <property type="entry name" value="ADH_SHORT"/>
    <property type="match status" value="1"/>
</dbReference>
<dbReference type="PRINTS" id="PR00080">
    <property type="entry name" value="SDRFAMILY"/>
</dbReference>
<dbReference type="PANTHER" id="PTHR42760">
    <property type="entry name" value="SHORT-CHAIN DEHYDROGENASES/REDUCTASES FAMILY MEMBER"/>
    <property type="match status" value="1"/>
</dbReference>
<organism evidence="3 4">
    <name type="scientific">Gaiella occulta</name>
    <dbReference type="NCBI Taxonomy" id="1002870"/>
    <lineage>
        <taxon>Bacteria</taxon>
        <taxon>Bacillati</taxon>
        <taxon>Actinomycetota</taxon>
        <taxon>Thermoleophilia</taxon>
        <taxon>Gaiellales</taxon>
        <taxon>Gaiellaceae</taxon>
        <taxon>Gaiella</taxon>
    </lineage>
</organism>
<dbReference type="SUPFAM" id="SSF51735">
    <property type="entry name" value="NAD(P)-binding Rossmann-fold domains"/>
    <property type="match status" value="1"/>
</dbReference>
<dbReference type="RefSeq" id="WP_114796383.1">
    <property type="nucleotide sequence ID" value="NZ_QQZY01000004.1"/>
</dbReference>
<dbReference type="PANTHER" id="PTHR42760:SF133">
    <property type="entry name" value="3-OXOACYL-[ACYL-CARRIER-PROTEIN] REDUCTASE"/>
    <property type="match status" value="1"/>
</dbReference>
<evidence type="ECO:0000256" key="2">
    <source>
        <dbReference type="ARBA" id="ARBA00023002"/>
    </source>
</evidence>
<dbReference type="Pfam" id="PF13561">
    <property type="entry name" value="adh_short_C2"/>
    <property type="match status" value="1"/>
</dbReference>
<evidence type="ECO:0000256" key="1">
    <source>
        <dbReference type="ARBA" id="ARBA00006484"/>
    </source>
</evidence>
<evidence type="ECO:0000313" key="4">
    <source>
        <dbReference type="Proteomes" id="UP000254134"/>
    </source>
</evidence>
<sequence length="275" mass="27919">MPAASRRLEGRRALITGAATGIGAAIAERFAAEGAKVLVTARSEEAGRAVCARINDGSGQAAFFPLDVCEEAQGQAAVAACVEMLGGIDALVTSAGVGAHPEQAPSPRAVCDATLEQFGHVLDVNLTGTFIAAREAARSMVATGTAGTMVFVSSVAAKRPTGGAYAVSKAGVWMLARCLAEELGPHGIRVNAVGPGFVRTRLLEERALRSVDPEGDHDLAEAWLAARAAALPLRRLGTTDDVASAAVFLTSAESAYLTGSILHPDGGLVSSTAGG</sequence>
<reference evidence="4" key="2">
    <citation type="journal article" date="2019" name="MicrobiologyOpen">
        <title>High-quality draft genome sequence of Gaiella occulta isolated from a 150 meter deep mineral water borehole and comparison with the genome sequences of other deep-branching lineages of the phylum Actinobacteria.</title>
        <authorList>
            <person name="Severino R."/>
            <person name="Froufe H.J.C."/>
            <person name="Barroso C."/>
            <person name="Albuquerque L."/>
            <person name="Lobo-da-Cunha A."/>
            <person name="da Costa M.S."/>
            <person name="Egas C."/>
        </authorList>
    </citation>
    <scope>NUCLEOTIDE SEQUENCE [LARGE SCALE GENOMIC DNA]</scope>
    <source>
        <strain evidence="4">F2-233</strain>
    </source>
</reference>
<dbReference type="GO" id="GO:0016616">
    <property type="term" value="F:oxidoreductase activity, acting on the CH-OH group of donors, NAD or NADP as acceptor"/>
    <property type="evidence" value="ECO:0007669"/>
    <property type="project" value="TreeGrafter"/>
</dbReference>
<dbReference type="PRINTS" id="PR00081">
    <property type="entry name" value="GDHRDH"/>
</dbReference>